<sequence length="523" mass="56757">MKHKGLIAIISFILIIAATFPLLDKNHVFADTGTVEITGTTVNVRSGPGLSYSVTGDLEQGQTASVVSKQGEWLEVRVDGQEGWIASWLTTTSGDAGKTAGQTAVSSVNGLNVRSQPDLSAAVLTKMNAGDRAEVVSTAGEWIEINFRNSRGFVSKQYISFAEETEETVAPVETESTEEEKKTAISKVSSFEVVVNALNVRSKPDLSSKIQDTVQKGQVFPVLSMAGNWVEIKLAKDKIGWVYAFHGQLSDQTVETVQSDLNESVVILTDGTNLRNAATTSSEVASRANAGDKLAVLAKQDDWYQVSLPDGKTAFVAEWVVSTEEAFAKQQSETTVRKKGTLNGLTIVLDPGHGGNDGGTVGVRKTQEKELTLKTAEILSHHLNAAGAEVVMTRQSDTYVDLRTRVSGSHQAGADAFISIHYDATDDSSISGFTSYYQHDFQKELAEHLNSELGKKLTLKDRGVQHGNYLVLRENKQPAVLVELGFLSNFNEERVLTSKQFREQAALGLYTGIINYFDAKLAE</sequence>
<evidence type="ECO:0000313" key="4">
    <source>
        <dbReference type="EMBL" id="ANU12844.1"/>
    </source>
</evidence>
<dbReference type="PANTHER" id="PTHR30404:SF0">
    <property type="entry name" value="N-ACETYLMURAMOYL-L-ALANINE AMIDASE AMIC"/>
    <property type="match status" value="1"/>
</dbReference>
<proteinExistence type="predicted"/>
<dbReference type="OrthoDB" id="9806267at2"/>
<organism evidence="4 5">
    <name type="scientific">Planococcus halocryophilus</name>
    <dbReference type="NCBI Taxonomy" id="1215089"/>
    <lineage>
        <taxon>Bacteria</taxon>
        <taxon>Bacillati</taxon>
        <taxon>Bacillota</taxon>
        <taxon>Bacilli</taxon>
        <taxon>Bacillales</taxon>
        <taxon>Caryophanaceae</taxon>
        <taxon>Planococcus</taxon>
    </lineage>
</organism>
<dbReference type="AlphaFoldDB" id="A0A1C7DN67"/>
<reference evidence="4" key="1">
    <citation type="submission" date="2016-10" db="EMBL/GenBank/DDBJ databases">
        <authorList>
            <person name="de Groot N.N."/>
        </authorList>
    </citation>
    <scope>NUCLEOTIDE SEQUENCE</scope>
    <source>
        <strain evidence="4">DSM 24743</strain>
    </source>
</reference>
<dbReference type="Gene3D" id="3.40.630.40">
    <property type="entry name" value="Zn-dependent exopeptidases"/>
    <property type="match status" value="1"/>
</dbReference>
<dbReference type="SUPFAM" id="SSF53187">
    <property type="entry name" value="Zn-dependent exopeptidases"/>
    <property type="match status" value="1"/>
</dbReference>
<dbReference type="InterPro" id="IPR002508">
    <property type="entry name" value="MurNAc-LAA_cat"/>
</dbReference>
<dbReference type="Proteomes" id="UP000092687">
    <property type="component" value="Chromosome"/>
</dbReference>
<dbReference type="InterPro" id="IPR050695">
    <property type="entry name" value="N-acetylmuramoyl_amidase_3"/>
</dbReference>
<dbReference type="InterPro" id="IPR003646">
    <property type="entry name" value="SH3-like_bac-type"/>
</dbReference>
<dbReference type="RefSeq" id="WP_008498948.1">
    <property type="nucleotide sequence ID" value="NZ_CP016537.2"/>
</dbReference>
<evidence type="ECO:0000313" key="5">
    <source>
        <dbReference type="Proteomes" id="UP000092687"/>
    </source>
</evidence>
<dbReference type="PROSITE" id="PS51781">
    <property type="entry name" value="SH3B"/>
    <property type="match status" value="4"/>
</dbReference>
<dbReference type="SMART" id="SM00646">
    <property type="entry name" value="Ami_3"/>
    <property type="match status" value="1"/>
</dbReference>
<dbReference type="Pfam" id="PF08239">
    <property type="entry name" value="SH3_3"/>
    <property type="match status" value="4"/>
</dbReference>
<feature type="domain" description="SH3b" evidence="3">
    <location>
        <begin position="261"/>
        <end position="324"/>
    </location>
</feature>
<dbReference type="GO" id="GO:0008745">
    <property type="term" value="F:N-acetylmuramoyl-L-alanine amidase activity"/>
    <property type="evidence" value="ECO:0007669"/>
    <property type="project" value="InterPro"/>
</dbReference>
<gene>
    <name evidence="4" type="ORF">BBI08_02850</name>
</gene>
<dbReference type="SMART" id="SM00287">
    <property type="entry name" value="SH3b"/>
    <property type="match status" value="4"/>
</dbReference>
<dbReference type="Gene3D" id="2.30.30.40">
    <property type="entry name" value="SH3 Domains"/>
    <property type="match status" value="4"/>
</dbReference>
<dbReference type="InterPro" id="IPR017293">
    <property type="entry name" value="N-acetylmuramoyl-L-ala_amidase"/>
</dbReference>
<evidence type="ECO:0000259" key="3">
    <source>
        <dbReference type="PROSITE" id="PS51781"/>
    </source>
</evidence>
<dbReference type="PANTHER" id="PTHR30404">
    <property type="entry name" value="N-ACETYLMURAMOYL-L-ALANINE AMIDASE"/>
    <property type="match status" value="1"/>
</dbReference>
<dbReference type="GO" id="GO:0009253">
    <property type="term" value="P:peptidoglycan catabolic process"/>
    <property type="evidence" value="ECO:0007669"/>
    <property type="project" value="InterPro"/>
</dbReference>
<dbReference type="KEGG" id="phc:BBI08_02850"/>
<accession>A0A1C7DN67</accession>
<feature type="domain" description="SH3b" evidence="3">
    <location>
        <begin position="101"/>
        <end position="163"/>
    </location>
</feature>
<evidence type="ECO:0000256" key="1">
    <source>
        <dbReference type="ARBA" id="ARBA00022801"/>
    </source>
</evidence>
<dbReference type="CDD" id="cd02696">
    <property type="entry name" value="MurNAc-LAA"/>
    <property type="match status" value="1"/>
</dbReference>
<dbReference type="EMBL" id="CP016537">
    <property type="protein sequence ID" value="ANU12844.1"/>
    <property type="molecule type" value="Genomic_DNA"/>
</dbReference>
<dbReference type="Pfam" id="PF01520">
    <property type="entry name" value="Amidase_3"/>
    <property type="match status" value="1"/>
</dbReference>
<evidence type="ECO:0000256" key="2">
    <source>
        <dbReference type="ARBA" id="ARBA00023316"/>
    </source>
</evidence>
<feature type="domain" description="SH3b" evidence="3">
    <location>
        <begin position="32"/>
        <end position="93"/>
    </location>
</feature>
<keyword evidence="2" id="KW-0961">Cell wall biogenesis/degradation</keyword>
<name>A0A1C7DN67_9BACL</name>
<keyword evidence="1" id="KW-0378">Hydrolase</keyword>
<dbReference type="PIRSF" id="PIRSF037846">
    <property type="entry name" value="Autolysin_YrvJ_prd"/>
    <property type="match status" value="1"/>
</dbReference>
<dbReference type="GO" id="GO:0030288">
    <property type="term" value="C:outer membrane-bounded periplasmic space"/>
    <property type="evidence" value="ECO:0007669"/>
    <property type="project" value="TreeGrafter"/>
</dbReference>
<dbReference type="GO" id="GO:0071555">
    <property type="term" value="P:cell wall organization"/>
    <property type="evidence" value="ECO:0007669"/>
    <property type="project" value="UniProtKB-KW"/>
</dbReference>
<feature type="domain" description="SH3b" evidence="3">
    <location>
        <begin position="181"/>
        <end position="253"/>
    </location>
</feature>
<protein>
    <submittedName>
        <fullName evidence="4">N-acetylmuramoyl-L-alanine amidase</fullName>
    </submittedName>
</protein>
<keyword evidence="5" id="KW-1185">Reference proteome</keyword>
<dbReference type="STRING" id="1215089.BBI08_02850"/>